<organism evidence="1">
    <name type="scientific">Sesamum calycinum</name>
    <dbReference type="NCBI Taxonomy" id="2727403"/>
    <lineage>
        <taxon>Eukaryota</taxon>
        <taxon>Viridiplantae</taxon>
        <taxon>Streptophyta</taxon>
        <taxon>Embryophyta</taxon>
        <taxon>Tracheophyta</taxon>
        <taxon>Spermatophyta</taxon>
        <taxon>Magnoliopsida</taxon>
        <taxon>eudicotyledons</taxon>
        <taxon>Gunneridae</taxon>
        <taxon>Pentapetalae</taxon>
        <taxon>asterids</taxon>
        <taxon>lamiids</taxon>
        <taxon>Lamiales</taxon>
        <taxon>Pedaliaceae</taxon>
        <taxon>Sesamum</taxon>
    </lineage>
</organism>
<dbReference type="EMBL" id="JACGWM010000465">
    <property type="protein sequence ID" value="KAL0304714.1"/>
    <property type="molecule type" value="Genomic_DNA"/>
</dbReference>
<protein>
    <submittedName>
        <fullName evidence="1">Uncharacterized protein</fullName>
    </submittedName>
</protein>
<proteinExistence type="predicted"/>
<sequence>MAFSDSDRGSLLQAPPNLYKVLLAFSEPLVAYVVVGIPTCSSFPPYLRIQRWPLDVVVTLCTPPVLVRSGPWSSVSGLPADKISEIDQPAGLRCHDIVLWKRAGCLEARPGFFGVVGEGLTFLTHIQSYRHGPTDLFSIRASSSATRFYLTKPVLLQGGSLLYPTPFLITRQKTPTGHSLVSKNEECPSKHLLL</sequence>
<name>A0AAW2KD31_9LAMI</name>
<accession>A0AAW2KD31</accession>
<evidence type="ECO:0000313" key="1">
    <source>
        <dbReference type="EMBL" id="KAL0304714.1"/>
    </source>
</evidence>
<comment type="caution">
    <text evidence="1">The sequence shown here is derived from an EMBL/GenBank/DDBJ whole genome shotgun (WGS) entry which is preliminary data.</text>
</comment>
<dbReference type="AlphaFoldDB" id="A0AAW2KD31"/>
<reference evidence="1" key="2">
    <citation type="journal article" date="2024" name="Plant">
        <title>Genomic evolution and insights into agronomic trait innovations of Sesamum species.</title>
        <authorList>
            <person name="Miao H."/>
            <person name="Wang L."/>
            <person name="Qu L."/>
            <person name="Liu H."/>
            <person name="Sun Y."/>
            <person name="Le M."/>
            <person name="Wang Q."/>
            <person name="Wei S."/>
            <person name="Zheng Y."/>
            <person name="Lin W."/>
            <person name="Duan Y."/>
            <person name="Cao H."/>
            <person name="Xiong S."/>
            <person name="Wang X."/>
            <person name="Wei L."/>
            <person name="Li C."/>
            <person name="Ma Q."/>
            <person name="Ju M."/>
            <person name="Zhao R."/>
            <person name="Li G."/>
            <person name="Mu C."/>
            <person name="Tian Q."/>
            <person name="Mei H."/>
            <person name="Zhang T."/>
            <person name="Gao T."/>
            <person name="Zhang H."/>
        </authorList>
    </citation>
    <scope>NUCLEOTIDE SEQUENCE</scope>
    <source>
        <strain evidence="1">KEN8</strain>
    </source>
</reference>
<reference evidence="1" key="1">
    <citation type="submission" date="2020-06" db="EMBL/GenBank/DDBJ databases">
        <authorList>
            <person name="Li T."/>
            <person name="Hu X."/>
            <person name="Zhang T."/>
            <person name="Song X."/>
            <person name="Zhang H."/>
            <person name="Dai N."/>
            <person name="Sheng W."/>
            <person name="Hou X."/>
            <person name="Wei L."/>
        </authorList>
    </citation>
    <scope>NUCLEOTIDE SEQUENCE</scope>
    <source>
        <strain evidence="1">KEN8</strain>
        <tissue evidence="1">Leaf</tissue>
    </source>
</reference>
<gene>
    <name evidence="1" type="ORF">Scaly_3013100</name>
</gene>